<sequence length="91" mass="10249">MWARDVPPMEQTNLYGAHPFYLAMEDGGNSHGFFMLNSNAMGQSVSRPHTSTSGFTMCNKSHIRADGYQYRNCSDDNIKQFHKNSNDSLPS</sequence>
<keyword evidence="2" id="KW-1185">Reference proteome</keyword>
<proteinExistence type="predicted"/>
<evidence type="ECO:0000313" key="2">
    <source>
        <dbReference type="Proteomes" id="UP000793456"/>
    </source>
</evidence>
<organism evidence="1 2">
    <name type="scientific">Larimichthys crocea</name>
    <name type="common">Large yellow croaker</name>
    <name type="synonym">Pseudosciaena crocea</name>
    <dbReference type="NCBI Taxonomy" id="215358"/>
    <lineage>
        <taxon>Eukaryota</taxon>
        <taxon>Metazoa</taxon>
        <taxon>Chordata</taxon>
        <taxon>Craniata</taxon>
        <taxon>Vertebrata</taxon>
        <taxon>Euteleostomi</taxon>
        <taxon>Actinopterygii</taxon>
        <taxon>Neopterygii</taxon>
        <taxon>Teleostei</taxon>
        <taxon>Neoteleostei</taxon>
        <taxon>Acanthomorphata</taxon>
        <taxon>Eupercaria</taxon>
        <taxon>Sciaenidae</taxon>
        <taxon>Larimichthys</taxon>
    </lineage>
</organism>
<protein>
    <submittedName>
        <fullName evidence="1">Uncharacterized protein</fullName>
    </submittedName>
</protein>
<evidence type="ECO:0000313" key="1">
    <source>
        <dbReference type="EMBL" id="TMS23583.1"/>
    </source>
</evidence>
<gene>
    <name evidence="1" type="ORF">E3U43_008889</name>
</gene>
<dbReference type="Proteomes" id="UP000793456">
    <property type="component" value="Chromosome I"/>
</dbReference>
<name>A0ACD3RWQ1_LARCR</name>
<reference evidence="1" key="1">
    <citation type="submission" date="2018-11" db="EMBL/GenBank/DDBJ databases">
        <title>The sequence and de novo assembly of Larimichthys crocea genome using PacBio and Hi-C technologies.</title>
        <authorList>
            <person name="Xu P."/>
            <person name="Chen B."/>
            <person name="Zhou Z."/>
            <person name="Ke Q."/>
            <person name="Wu Y."/>
            <person name="Bai H."/>
            <person name="Pu F."/>
        </authorList>
    </citation>
    <scope>NUCLEOTIDE SEQUENCE</scope>
    <source>
        <tissue evidence="1">Muscle</tissue>
    </source>
</reference>
<comment type="caution">
    <text evidence="1">The sequence shown here is derived from an EMBL/GenBank/DDBJ whole genome shotgun (WGS) entry which is preliminary data.</text>
</comment>
<dbReference type="EMBL" id="CM011674">
    <property type="protein sequence ID" value="TMS23583.1"/>
    <property type="molecule type" value="Genomic_DNA"/>
</dbReference>
<accession>A0ACD3RWQ1</accession>